<gene>
    <name evidence="2" type="ORF">ACFQDM_08605</name>
</gene>
<evidence type="ECO:0000313" key="2">
    <source>
        <dbReference type="EMBL" id="MFC6198136.1"/>
    </source>
</evidence>
<dbReference type="RefSeq" id="WP_377378090.1">
    <property type="nucleotide sequence ID" value="NZ_JBHSSW010000009.1"/>
</dbReference>
<dbReference type="Pfam" id="PF18735">
    <property type="entry name" value="HEPN_RiboL-PSP"/>
    <property type="match status" value="1"/>
</dbReference>
<name>A0ABW1S902_9PROT</name>
<accession>A0ABW1S902</accession>
<feature type="domain" description="RiboL-PSP-HEPN" evidence="1">
    <location>
        <begin position="10"/>
        <end position="191"/>
    </location>
</feature>
<dbReference type="EMBL" id="JBHSSW010000009">
    <property type="protein sequence ID" value="MFC6198136.1"/>
    <property type="molecule type" value="Genomic_DNA"/>
</dbReference>
<organism evidence="2 3">
    <name type="scientific">Ponticaulis profundi</name>
    <dbReference type="NCBI Taxonomy" id="2665222"/>
    <lineage>
        <taxon>Bacteria</taxon>
        <taxon>Pseudomonadati</taxon>
        <taxon>Pseudomonadota</taxon>
        <taxon>Alphaproteobacteria</taxon>
        <taxon>Hyphomonadales</taxon>
        <taxon>Hyphomonadaceae</taxon>
        <taxon>Ponticaulis</taxon>
    </lineage>
</organism>
<sequence length="205" mass="22785">MVSLLLELKKSLKEVRGIAGRMGNDELETPLHKMKVKSYILLSHGVIEEYLENKSLQICEQAISELSQNKISYCISSLVAFYKFQYPTILTHPPSVGHVTEFLVDAAEQCIIQHQEIISNNHGIRKKSLDRLFRPLGIDVDKVAPGLKASLDAFGQKRGTFAHGVGAHVQDTKGGIRQELNGIVSLLELFDQGCSICQKREVTLS</sequence>
<comment type="caution">
    <text evidence="2">The sequence shown here is derived from an EMBL/GenBank/DDBJ whole genome shotgun (WGS) entry which is preliminary data.</text>
</comment>
<proteinExistence type="predicted"/>
<evidence type="ECO:0000313" key="3">
    <source>
        <dbReference type="Proteomes" id="UP001596303"/>
    </source>
</evidence>
<dbReference type="Proteomes" id="UP001596303">
    <property type="component" value="Unassembled WGS sequence"/>
</dbReference>
<protein>
    <submittedName>
        <fullName evidence="2">HEPN domain-containing protein</fullName>
    </submittedName>
</protein>
<dbReference type="InterPro" id="IPR041519">
    <property type="entry name" value="HEPN_RiboL-PSP"/>
</dbReference>
<reference evidence="3" key="1">
    <citation type="journal article" date="2019" name="Int. J. Syst. Evol. Microbiol.">
        <title>The Global Catalogue of Microorganisms (GCM) 10K type strain sequencing project: providing services to taxonomists for standard genome sequencing and annotation.</title>
        <authorList>
            <consortium name="The Broad Institute Genomics Platform"/>
            <consortium name="The Broad Institute Genome Sequencing Center for Infectious Disease"/>
            <person name="Wu L."/>
            <person name="Ma J."/>
        </authorList>
    </citation>
    <scope>NUCLEOTIDE SEQUENCE [LARGE SCALE GENOMIC DNA]</scope>
    <source>
        <strain evidence="3">CGMCC-1.15741</strain>
    </source>
</reference>
<keyword evidence="3" id="KW-1185">Reference proteome</keyword>
<evidence type="ECO:0000259" key="1">
    <source>
        <dbReference type="Pfam" id="PF18735"/>
    </source>
</evidence>